<evidence type="ECO:0008006" key="5">
    <source>
        <dbReference type="Google" id="ProtNLM"/>
    </source>
</evidence>
<comment type="caution">
    <text evidence="3">The sequence shown here is derived from an EMBL/GenBank/DDBJ whole genome shotgun (WGS) entry which is preliminary data.</text>
</comment>
<organism evidence="3 4">
    <name type="scientific">Halopelagius fulvigenes</name>
    <dbReference type="NCBI Taxonomy" id="1198324"/>
    <lineage>
        <taxon>Archaea</taxon>
        <taxon>Methanobacteriati</taxon>
        <taxon>Methanobacteriota</taxon>
        <taxon>Stenosarchaea group</taxon>
        <taxon>Halobacteria</taxon>
        <taxon>Halobacteriales</taxon>
        <taxon>Haloferacaceae</taxon>
    </lineage>
</organism>
<dbReference type="RefSeq" id="WP_379691843.1">
    <property type="nucleotide sequence ID" value="NZ_JBHSXH010000001.1"/>
</dbReference>
<sequence length="208" mass="21943">MNRLRGFAGLLGVAAVAVAGAFVAGVVPDGAFAPVESAVSSVDTGTYLLVLATVAVLSGAWFSRRRPAPLPRTDAEARFESLRDAPPEAATGSTAPRPGGRFDGLLAAATDGRSEGSMRAVRDRLRTLAAETYADVRNATVAEATRAVESGEWTDDELAAATAAEGDGASYPFVSRLRLWLDPARERRRRVERTLDAVRELRETGGGE</sequence>
<dbReference type="AlphaFoldDB" id="A0ABD5TUF0"/>
<keyword evidence="4" id="KW-1185">Reference proteome</keyword>
<name>A0ABD5TUF0_9EURY</name>
<dbReference type="EMBL" id="JBHSXH010000001">
    <property type="protein sequence ID" value="MFC6823416.1"/>
    <property type="molecule type" value="Genomic_DNA"/>
</dbReference>
<gene>
    <name evidence="3" type="ORF">ACFQEV_00130</name>
</gene>
<evidence type="ECO:0000313" key="4">
    <source>
        <dbReference type="Proteomes" id="UP001596408"/>
    </source>
</evidence>
<keyword evidence="2" id="KW-0812">Transmembrane</keyword>
<keyword evidence="2" id="KW-1133">Transmembrane helix</keyword>
<evidence type="ECO:0000313" key="3">
    <source>
        <dbReference type="EMBL" id="MFC6823416.1"/>
    </source>
</evidence>
<evidence type="ECO:0000256" key="1">
    <source>
        <dbReference type="SAM" id="MobiDB-lite"/>
    </source>
</evidence>
<feature type="transmembrane region" description="Helical" evidence="2">
    <location>
        <begin position="45"/>
        <end position="62"/>
    </location>
</feature>
<reference evidence="3 4" key="1">
    <citation type="journal article" date="2019" name="Int. J. Syst. Evol. Microbiol.">
        <title>The Global Catalogue of Microorganisms (GCM) 10K type strain sequencing project: providing services to taxonomists for standard genome sequencing and annotation.</title>
        <authorList>
            <consortium name="The Broad Institute Genomics Platform"/>
            <consortium name="The Broad Institute Genome Sequencing Center for Infectious Disease"/>
            <person name="Wu L."/>
            <person name="Ma J."/>
        </authorList>
    </citation>
    <scope>NUCLEOTIDE SEQUENCE [LARGE SCALE GENOMIC DNA]</scope>
    <source>
        <strain evidence="3 4">YIM 94188</strain>
    </source>
</reference>
<proteinExistence type="predicted"/>
<keyword evidence="2" id="KW-0472">Membrane</keyword>
<dbReference type="Proteomes" id="UP001596408">
    <property type="component" value="Unassembled WGS sequence"/>
</dbReference>
<dbReference type="Pfam" id="PF23933">
    <property type="entry name" value="DUF7269"/>
    <property type="match status" value="1"/>
</dbReference>
<protein>
    <recommendedName>
        <fullName evidence="5">DUF4129 domain-containing protein</fullName>
    </recommendedName>
</protein>
<feature type="region of interest" description="Disordered" evidence="1">
    <location>
        <begin position="82"/>
        <end position="102"/>
    </location>
</feature>
<accession>A0ABD5TUF0</accession>
<dbReference type="InterPro" id="IPR055693">
    <property type="entry name" value="DUF7269"/>
</dbReference>
<evidence type="ECO:0000256" key="2">
    <source>
        <dbReference type="SAM" id="Phobius"/>
    </source>
</evidence>